<accession>A0A921AU33</accession>
<gene>
    <name evidence="6" type="ORF">K8W16_00580</name>
</gene>
<dbReference type="SUPFAM" id="SSF56059">
    <property type="entry name" value="Glutathione synthetase ATP-binding domain-like"/>
    <property type="match status" value="1"/>
</dbReference>
<reference evidence="6" key="2">
    <citation type="submission" date="2021-09" db="EMBL/GenBank/DDBJ databases">
        <authorList>
            <person name="Gilroy R."/>
        </authorList>
    </citation>
    <scope>NUCLEOTIDE SEQUENCE</scope>
    <source>
        <strain evidence="6">ChiGjej2B2-19336</strain>
    </source>
</reference>
<dbReference type="GO" id="GO:0016874">
    <property type="term" value="F:ligase activity"/>
    <property type="evidence" value="ECO:0007669"/>
    <property type="project" value="UniProtKB-KW"/>
</dbReference>
<evidence type="ECO:0000256" key="2">
    <source>
        <dbReference type="ARBA" id="ARBA00022741"/>
    </source>
</evidence>
<dbReference type="PANTHER" id="PTHR43585">
    <property type="entry name" value="FUMIPYRROLE BIOSYNTHESIS PROTEIN C"/>
    <property type="match status" value="1"/>
</dbReference>
<reference evidence="6" key="1">
    <citation type="journal article" date="2021" name="PeerJ">
        <title>Extensive microbial diversity within the chicken gut microbiome revealed by metagenomics and culture.</title>
        <authorList>
            <person name="Gilroy R."/>
            <person name="Ravi A."/>
            <person name="Getino M."/>
            <person name="Pursley I."/>
            <person name="Horton D.L."/>
            <person name="Alikhan N.F."/>
            <person name="Baker D."/>
            <person name="Gharbi K."/>
            <person name="Hall N."/>
            <person name="Watson M."/>
            <person name="Adriaenssens E.M."/>
            <person name="Foster-Nyarko E."/>
            <person name="Jarju S."/>
            <person name="Secka A."/>
            <person name="Antonio M."/>
            <person name="Oren A."/>
            <person name="Chaudhuri R.R."/>
            <person name="La Ragione R."/>
            <person name="Hildebrand F."/>
            <person name="Pallen M.J."/>
        </authorList>
    </citation>
    <scope>NUCLEOTIDE SEQUENCE</scope>
    <source>
        <strain evidence="6">ChiGjej2B2-19336</strain>
    </source>
</reference>
<dbReference type="AlphaFoldDB" id="A0A921AU33"/>
<dbReference type="GO" id="GO:0005524">
    <property type="term" value="F:ATP binding"/>
    <property type="evidence" value="ECO:0007669"/>
    <property type="project" value="UniProtKB-UniRule"/>
</dbReference>
<keyword evidence="3 4" id="KW-0067">ATP-binding</keyword>
<evidence type="ECO:0000313" key="6">
    <source>
        <dbReference type="EMBL" id="HJD96129.1"/>
    </source>
</evidence>
<dbReference type="InterPro" id="IPR052032">
    <property type="entry name" value="ATP-dep_AA_Ligase"/>
</dbReference>
<evidence type="ECO:0000259" key="5">
    <source>
        <dbReference type="PROSITE" id="PS50975"/>
    </source>
</evidence>
<keyword evidence="1" id="KW-0436">Ligase</keyword>
<proteinExistence type="predicted"/>
<dbReference type="Gene3D" id="3.30.470.20">
    <property type="entry name" value="ATP-grasp fold, B domain"/>
    <property type="match status" value="1"/>
</dbReference>
<keyword evidence="2 4" id="KW-0547">Nucleotide-binding</keyword>
<dbReference type="Pfam" id="PF13535">
    <property type="entry name" value="ATP-grasp_4"/>
    <property type="match status" value="1"/>
</dbReference>
<name>A0A921AU33_9BACT</name>
<evidence type="ECO:0000313" key="7">
    <source>
        <dbReference type="Proteomes" id="UP000698963"/>
    </source>
</evidence>
<comment type="caution">
    <text evidence="6">The sequence shown here is derived from an EMBL/GenBank/DDBJ whole genome shotgun (WGS) entry which is preliminary data.</text>
</comment>
<evidence type="ECO:0000256" key="4">
    <source>
        <dbReference type="PROSITE-ProRule" id="PRU00409"/>
    </source>
</evidence>
<evidence type="ECO:0000256" key="1">
    <source>
        <dbReference type="ARBA" id="ARBA00022598"/>
    </source>
</evidence>
<organism evidence="6 7">
    <name type="scientific">Mailhella massiliensis</name>
    <dbReference type="NCBI Taxonomy" id="1903261"/>
    <lineage>
        <taxon>Bacteria</taxon>
        <taxon>Pseudomonadati</taxon>
        <taxon>Thermodesulfobacteriota</taxon>
        <taxon>Desulfovibrionia</taxon>
        <taxon>Desulfovibrionales</taxon>
        <taxon>Desulfovibrionaceae</taxon>
        <taxon>Mailhella</taxon>
    </lineage>
</organism>
<dbReference type="InterPro" id="IPR011761">
    <property type="entry name" value="ATP-grasp"/>
</dbReference>
<dbReference type="PANTHER" id="PTHR43585:SF2">
    <property type="entry name" value="ATP-GRASP ENZYME FSQD"/>
    <property type="match status" value="1"/>
</dbReference>
<feature type="domain" description="ATP-grasp" evidence="5">
    <location>
        <begin position="87"/>
        <end position="296"/>
    </location>
</feature>
<dbReference type="EMBL" id="DYZA01000015">
    <property type="protein sequence ID" value="HJD96129.1"/>
    <property type="molecule type" value="Genomic_DNA"/>
</dbReference>
<evidence type="ECO:0000256" key="3">
    <source>
        <dbReference type="ARBA" id="ARBA00022840"/>
    </source>
</evidence>
<dbReference type="RefSeq" id="WP_304120243.1">
    <property type="nucleotide sequence ID" value="NZ_DYZA01000015.1"/>
</dbReference>
<protein>
    <submittedName>
        <fullName evidence="6">ATP-grasp domain-containing protein</fullName>
    </submittedName>
</protein>
<dbReference type="GO" id="GO:0046872">
    <property type="term" value="F:metal ion binding"/>
    <property type="evidence" value="ECO:0007669"/>
    <property type="project" value="InterPro"/>
</dbReference>
<sequence>MIILDKQYVSRELKEYLTESRVPVLRNEAALAAAPEGTFHLVSDEEADALLAQGERIYTTCENSLSWVLRHSPDKGLQKGIALCKDKAAFRRMLAKIYPDFLFREVAAEELTDIDFHELKTPFILKPSVGFFSVGVYTIFNEEDWKRALDDIRRHSCDWKKEYDESVVANTRFLLEQYIGGEEYAVDFYYDGEGRAVIVNIFHHEFASADDVSDRLYCSGASIIREHLQPFTDFFNRMNEEMGARNLPIHLELRVENGRIIPIEANPLRFAGWCLTDLSLHAYGFRTYDYFLNDIRPDWDSLLKGKEDNIYSFIVLNPPASLKPGDVFNYDRLCASFGKVLEMRPIDYHTGPVFGFLFTETESQNREELDHILRSDLTEYLN</sequence>
<dbReference type="PROSITE" id="PS50975">
    <property type="entry name" value="ATP_GRASP"/>
    <property type="match status" value="1"/>
</dbReference>
<dbReference type="Proteomes" id="UP000698963">
    <property type="component" value="Unassembled WGS sequence"/>
</dbReference>